<dbReference type="Proteomes" id="UP001303760">
    <property type="component" value="Unassembled WGS sequence"/>
</dbReference>
<evidence type="ECO:0000313" key="2">
    <source>
        <dbReference type="EMBL" id="KAK4237203.1"/>
    </source>
</evidence>
<evidence type="ECO:0000313" key="3">
    <source>
        <dbReference type="Proteomes" id="UP001303760"/>
    </source>
</evidence>
<reference evidence="2" key="1">
    <citation type="journal article" date="2023" name="Mol. Phylogenet. Evol.">
        <title>Genome-scale phylogeny and comparative genomics of the fungal order Sordariales.</title>
        <authorList>
            <person name="Hensen N."/>
            <person name="Bonometti L."/>
            <person name="Westerberg I."/>
            <person name="Brannstrom I.O."/>
            <person name="Guillou S."/>
            <person name="Cros-Aarteil S."/>
            <person name="Calhoun S."/>
            <person name="Haridas S."/>
            <person name="Kuo A."/>
            <person name="Mondo S."/>
            <person name="Pangilinan J."/>
            <person name="Riley R."/>
            <person name="LaButti K."/>
            <person name="Andreopoulos B."/>
            <person name="Lipzen A."/>
            <person name="Chen C."/>
            <person name="Yan M."/>
            <person name="Daum C."/>
            <person name="Ng V."/>
            <person name="Clum A."/>
            <person name="Steindorff A."/>
            <person name="Ohm R.A."/>
            <person name="Martin F."/>
            <person name="Silar P."/>
            <person name="Natvig D.O."/>
            <person name="Lalanne C."/>
            <person name="Gautier V."/>
            <person name="Ament-Velasquez S.L."/>
            <person name="Kruys A."/>
            <person name="Hutchinson M.I."/>
            <person name="Powell A.J."/>
            <person name="Barry K."/>
            <person name="Miller A.N."/>
            <person name="Grigoriev I.V."/>
            <person name="Debuchy R."/>
            <person name="Gladieux P."/>
            <person name="Hiltunen Thoren M."/>
            <person name="Johannesson H."/>
        </authorList>
    </citation>
    <scope>NUCLEOTIDE SEQUENCE</scope>
    <source>
        <strain evidence="2">CBS 532.94</strain>
    </source>
</reference>
<name>A0AAN7CA47_9PEZI</name>
<feature type="compositionally biased region" description="Polar residues" evidence="1">
    <location>
        <begin position="22"/>
        <end position="32"/>
    </location>
</feature>
<evidence type="ECO:0000256" key="1">
    <source>
        <dbReference type="SAM" id="MobiDB-lite"/>
    </source>
</evidence>
<protein>
    <submittedName>
        <fullName evidence="2">Uncharacterized protein</fullName>
    </submittedName>
</protein>
<feature type="compositionally biased region" description="Basic and acidic residues" evidence="1">
    <location>
        <begin position="269"/>
        <end position="281"/>
    </location>
</feature>
<reference evidence="2" key="2">
    <citation type="submission" date="2023-05" db="EMBL/GenBank/DDBJ databases">
        <authorList>
            <consortium name="Lawrence Berkeley National Laboratory"/>
            <person name="Steindorff A."/>
            <person name="Hensen N."/>
            <person name="Bonometti L."/>
            <person name="Westerberg I."/>
            <person name="Brannstrom I.O."/>
            <person name="Guillou S."/>
            <person name="Cros-Aarteil S."/>
            <person name="Calhoun S."/>
            <person name="Haridas S."/>
            <person name="Kuo A."/>
            <person name="Mondo S."/>
            <person name="Pangilinan J."/>
            <person name="Riley R."/>
            <person name="Labutti K."/>
            <person name="Andreopoulos B."/>
            <person name="Lipzen A."/>
            <person name="Chen C."/>
            <person name="Yanf M."/>
            <person name="Daum C."/>
            <person name="Ng V."/>
            <person name="Clum A."/>
            <person name="Ohm R."/>
            <person name="Martin F."/>
            <person name="Silar P."/>
            <person name="Natvig D."/>
            <person name="Lalanne C."/>
            <person name="Gautier V."/>
            <person name="Ament-Velasquez S.L."/>
            <person name="Kruys A."/>
            <person name="Hutchinson M.I."/>
            <person name="Powell A.J."/>
            <person name="Barry K."/>
            <person name="Miller A.N."/>
            <person name="Grigoriev I.V."/>
            <person name="Debuchy R."/>
            <person name="Gladieux P."/>
            <person name="Thoren M.H."/>
            <person name="Johannesson H."/>
        </authorList>
    </citation>
    <scope>NUCLEOTIDE SEQUENCE</scope>
    <source>
        <strain evidence="2">CBS 532.94</strain>
    </source>
</reference>
<feature type="region of interest" description="Disordered" evidence="1">
    <location>
        <begin position="208"/>
        <end position="289"/>
    </location>
</feature>
<sequence length="289" mass="32289">MASTGSENKTQMDAGPVMDGTHVQSPSPQKTVKFSEEVQLRIVDAEDGSVLSVEKHDLSAYTTLNNAARQIDSNLWFLHPNYKDKRNLAMLEGRPPWGYLALDQLLLDYRRRGTEQDIELLALESRRPASSVLFALSRIAKKIEDLKGEQQEEENQTDITAAIVEKTLRKVYKAVNFGLAQGVTMLEFQRVVEAAFNHQALPKHICRTENQGPSFAGGQWSRGSDAGSSEKRDRSPSENGGTLEEDEGSSETDESSSEEDEYLSEEIEYTSREDGHVREVDDTSSDEED</sequence>
<feature type="region of interest" description="Disordered" evidence="1">
    <location>
        <begin position="1"/>
        <end position="32"/>
    </location>
</feature>
<dbReference type="AlphaFoldDB" id="A0AAN7CA47"/>
<organism evidence="2 3">
    <name type="scientific">Achaetomium macrosporum</name>
    <dbReference type="NCBI Taxonomy" id="79813"/>
    <lineage>
        <taxon>Eukaryota</taxon>
        <taxon>Fungi</taxon>
        <taxon>Dikarya</taxon>
        <taxon>Ascomycota</taxon>
        <taxon>Pezizomycotina</taxon>
        <taxon>Sordariomycetes</taxon>
        <taxon>Sordariomycetidae</taxon>
        <taxon>Sordariales</taxon>
        <taxon>Chaetomiaceae</taxon>
        <taxon>Achaetomium</taxon>
    </lineage>
</organism>
<proteinExistence type="predicted"/>
<keyword evidence="3" id="KW-1185">Reference proteome</keyword>
<accession>A0AAN7CA47</accession>
<gene>
    <name evidence="2" type="ORF">C8A03DRAFT_34855</name>
</gene>
<feature type="compositionally biased region" description="Polar residues" evidence="1">
    <location>
        <begin position="1"/>
        <end position="11"/>
    </location>
</feature>
<feature type="compositionally biased region" description="Acidic residues" evidence="1">
    <location>
        <begin position="243"/>
        <end position="268"/>
    </location>
</feature>
<dbReference type="EMBL" id="MU860150">
    <property type="protein sequence ID" value="KAK4237203.1"/>
    <property type="molecule type" value="Genomic_DNA"/>
</dbReference>
<comment type="caution">
    <text evidence="2">The sequence shown here is derived from an EMBL/GenBank/DDBJ whole genome shotgun (WGS) entry which is preliminary data.</text>
</comment>